<accession>A0A0C1ZIR4</accession>
<organism evidence="1 2">
    <name type="scientific">Vibrio owensii CAIM 1854 = LMG 25443</name>
    <dbReference type="NCBI Taxonomy" id="1229493"/>
    <lineage>
        <taxon>Bacteria</taxon>
        <taxon>Pseudomonadati</taxon>
        <taxon>Pseudomonadota</taxon>
        <taxon>Gammaproteobacteria</taxon>
        <taxon>Vibrionales</taxon>
        <taxon>Vibrionaceae</taxon>
        <taxon>Vibrio</taxon>
    </lineage>
</organism>
<comment type="caution">
    <text evidence="1">The sequence shown here is derived from an EMBL/GenBank/DDBJ whole genome shotgun (WGS) entry which is preliminary data.</text>
</comment>
<dbReference type="Proteomes" id="UP000031586">
    <property type="component" value="Unassembled WGS sequence"/>
</dbReference>
<dbReference type="EMBL" id="JPRD01000015">
    <property type="protein sequence ID" value="KIF53116.1"/>
    <property type="molecule type" value="Genomic_DNA"/>
</dbReference>
<name>A0A0C1ZIR4_9VIBR</name>
<sequence>MYSTQAIEDIRKSLLETKGVNLTFCVCDNQAFNSIVRAYRHGEITLENATIKAYSTIIDHPKKT</sequence>
<evidence type="ECO:0000313" key="2">
    <source>
        <dbReference type="Proteomes" id="UP000031586"/>
    </source>
</evidence>
<evidence type="ECO:0000313" key="1">
    <source>
        <dbReference type="EMBL" id="KIF53116.1"/>
    </source>
</evidence>
<reference evidence="1 2" key="1">
    <citation type="submission" date="2014-07" db="EMBL/GenBank/DDBJ databases">
        <title>Unique and conserved regions in Vibrio harveyi and related species in comparison with the shrimp pathogen Vibrio harveyi CAIM 1792.</title>
        <authorList>
            <person name="Espinoza-Valles I."/>
            <person name="Vora G."/>
            <person name="Leekitcharoenphon P."/>
            <person name="Ussery D."/>
            <person name="Hoj L."/>
            <person name="Gomez-Gil B."/>
        </authorList>
    </citation>
    <scope>NUCLEOTIDE SEQUENCE [LARGE SCALE GENOMIC DNA]</scope>
    <source>
        <strain evidence="2">CAIM 1854 / LMG 25443</strain>
    </source>
</reference>
<gene>
    <name evidence="1" type="ORF">H735_09250</name>
</gene>
<proteinExistence type="predicted"/>
<dbReference type="AlphaFoldDB" id="A0A0C1ZIR4"/>
<dbReference type="PATRIC" id="fig|1229493.5.peg.934"/>
<protein>
    <submittedName>
        <fullName evidence="1">Uncharacterized protein</fullName>
    </submittedName>
</protein>